<evidence type="ECO:0000256" key="1">
    <source>
        <dbReference type="ARBA" id="ARBA00006080"/>
    </source>
</evidence>
<feature type="region of interest" description="Disordered" evidence="3">
    <location>
        <begin position="1"/>
        <end position="86"/>
    </location>
</feature>
<keyword evidence="2" id="KW-0445">Lipid transport</keyword>
<evidence type="ECO:0000256" key="2">
    <source>
        <dbReference type="RuleBase" id="RU368010"/>
    </source>
</evidence>
<comment type="similarity">
    <text evidence="1 2">Belongs to the VPS51 family.</text>
</comment>
<comment type="subcellular location">
    <subcellularLocation>
        <location evidence="2">Golgi apparatus</location>
        <location evidence="2">trans-Golgi network</location>
    </subcellularLocation>
</comment>
<keyword evidence="2" id="KW-0333">Golgi apparatus</keyword>
<evidence type="ECO:0000313" key="4">
    <source>
        <dbReference type="EMBL" id="SPO04296.1"/>
    </source>
</evidence>
<dbReference type="GO" id="GO:0007030">
    <property type="term" value="P:Golgi organization"/>
    <property type="evidence" value="ECO:0007669"/>
    <property type="project" value="UniProtKB-UniRule"/>
</dbReference>
<dbReference type="GO" id="GO:0000938">
    <property type="term" value="C:GARP complex"/>
    <property type="evidence" value="ECO:0007669"/>
    <property type="project" value="UniProtKB-UniRule"/>
</dbReference>
<comment type="function">
    <text evidence="2">Acts as component of the GARP complex that is involved in retrograde transport from early and late endosomes to the trans-Golgi network (TGN).</text>
</comment>
<dbReference type="GO" id="GO:1990745">
    <property type="term" value="C:EARP complex"/>
    <property type="evidence" value="ECO:0007669"/>
    <property type="project" value="TreeGrafter"/>
</dbReference>
<dbReference type="PANTHER" id="PTHR15954:SF4">
    <property type="entry name" value="VACUOLAR PROTEIN SORTING-ASSOCIATED PROTEIN 51 HOMOLOG"/>
    <property type="match status" value="1"/>
</dbReference>
<protein>
    <recommendedName>
        <fullName evidence="2">Vacuolar protein sorting-associated protein 51 homolog</fullName>
    </recommendedName>
</protein>
<dbReference type="GO" id="GO:0032456">
    <property type="term" value="P:endocytic recycling"/>
    <property type="evidence" value="ECO:0007669"/>
    <property type="project" value="TreeGrafter"/>
</dbReference>
<evidence type="ECO:0000256" key="3">
    <source>
        <dbReference type="SAM" id="MobiDB-lite"/>
    </source>
</evidence>
<comment type="caution">
    <text evidence="4">The sequence shown here is derived from an EMBL/GenBank/DDBJ whole genome shotgun (WGS) entry which is preliminary data.</text>
</comment>
<keyword evidence="5" id="KW-1185">Reference proteome</keyword>
<proteinExistence type="inferred from homology"/>
<comment type="subunit">
    <text evidence="2">Component of the Golgi-associated retrograde protein (GARP) complex.</text>
</comment>
<dbReference type="GO" id="GO:0016020">
    <property type="term" value="C:membrane"/>
    <property type="evidence" value="ECO:0007669"/>
    <property type="project" value="TreeGrafter"/>
</dbReference>
<dbReference type="AlphaFoldDB" id="A0AAE8N0N7"/>
<reference evidence="4" key="1">
    <citation type="submission" date="2018-03" db="EMBL/GenBank/DDBJ databases">
        <authorList>
            <person name="Guldener U."/>
        </authorList>
    </citation>
    <scope>NUCLEOTIDE SEQUENCE</scope>
</reference>
<dbReference type="GO" id="GO:0015031">
    <property type="term" value="P:protein transport"/>
    <property type="evidence" value="ECO:0007669"/>
    <property type="project" value="UniProtKB-UniRule"/>
</dbReference>
<keyword evidence="2" id="KW-0653">Protein transport</keyword>
<dbReference type="GO" id="GO:0006869">
    <property type="term" value="P:lipid transport"/>
    <property type="evidence" value="ECO:0007669"/>
    <property type="project" value="UniProtKB-UniRule"/>
</dbReference>
<name>A0AAE8N0N7_9PEZI</name>
<dbReference type="InterPro" id="IPR014812">
    <property type="entry name" value="Vps51"/>
</dbReference>
<keyword evidence="2" id="KW-0813">Transport</keyword>
<dbReference type="PANTHER" id="PTHR15954">
    <property type="entry name" value="VACUOLAR PROTEIN SORTING-ASSOCIATED PROTEIN 51 HOMOLOG"/>
    <property type="match status" value="1"/>
</dbReference>
<dbReference type="GO" id="GO:0042147">
    <property type="term" value="P:retrograde transport, endosome to Golgi"/>
    <property type="evidence" value="ECO:0007669"/>
    <property type="project" value="UniProtKB-UniRule"/>
</dbReference>
<dbReference type="Proteomes" id="UP001187682">
    <property type="component" value="Unassembled WGS sequence"/>
</dbReference>
<dbReference type="GO" id="GO:0005829">
    <property type="term" value="C:cytosol"/>
    <property type="evidence" value="ECO:0007669"/>
    <property type="project" value="GOC"/>
</dbReference>
<sequence length="266" mass="29462">MSTIASPRDRRPPSNLPSPSPSARPSTDSVPPVLSPQAPLSPPPKRKNRAALREYYNLRRAAPQDDAAAAEDARSEVPPSELDAHDFDADAWVERKLDESGLEELLRVYTRVLGEIRALDAEKKALVYDNYSKLISATETIRKMRANMDPLDPVASALDPKIAQIYSQAEKIRDDLRESVPRTDETEERRRTRELAREVLAMPDKLRALVSEGRAEEAAAAWEMPRRLLVIWDERGLGGADVARLIEEGDGILEAGSGSSSRTSES</sequence>
<evidence type="ECO:0000313" key="5">
    <source>
        <dbReference type="Proteomes" id="UP001187682"/>
    </source>
</evidence>
<organism evidence="4 5">
    <name type="scientific">Cephalotrichum gorgonifer</name>
    <dbReference type="NCBI Taxonomy" id="2041049"/>
    <lineage>
        <taxon>Eukaryota</taxon>
        <taxon>Fungi</taxon>
        <taxon>Dikarya</taxon>
        <taxon>Ascomycota</taxon>
        <taxon>Pezizomycotina</taxon>
        <taxon>Sordariomycetes</taxon>
        <taxon>Hypocreomycetidae</taxon>
        <taxon>Microascales</taxon>
        <taxon>Microascaceae</taxon>
        <taxon>Cephalotrichum</taxon>
    </lineage>
</organism>
<dbReference type="GO" id="GO:0048193">
    <property type="term" value="P:Golgi vesicle transport"/>
    <property type="evidence" value="ECO:0007669"/>
    <property type="project" value="TreeGrafter"/>
</dbReference>
<dbReference type="EMBL" id="ONZQ02000010">
    <property type="protein sequence ID" value="SPO04296.1"/>
    <property type="molecule type" value="Genomic_DNA"/>
</dbReference>
<gene>
    <name evidence="4" type="ORF">DNG_06979</name>
</gene>
<accession>A0AAE8N0N7</accession>
<dbReference type="Pfam" id="PF08700">
    <property type="entry name" value="VPS51_Exo84_N"/>
    <property type="match status" value="1"/>
</dbReference>